<dbReference type="GO" id="GO:0051213">
    <property type="term" value="F:dioxygenase activity"/>
    <property type="evidence" value="ECO:0007669"/>
    <property type="project" value="UniProtKB-KW"/>
</dbReference>
<dbReference type="AlphaFoldDB" id="A0A1X7N2I5"/>
<evidence type="ECO:0000313" key="1">
    <source>
        <dbReference type="EMBL" id="SMH30887.1"/>
    </source>
</evidence>
<sequence length="167" mass="19085">MLPLFTGVKQVCVVVEDLDATIRSYWETAGIGPWAVWTPALTGMRIRGEDTPYSMKLAMAWTDGFMWEVVQPLSGPSIYREHLDRYGEGMHHVLVQTGNHDYDDMIAEASQRGCAPLMEGNWNGTQFAYLDTIGPLKMVLEVFRRPPAYKRPEPDYCYPRRPENMPL</sequence>
<keyword evidence="2" id="KW-1185">Reference proteome</keyword>
<dbReference type="Gene3D" id="3.10.180.10">
    <property type="entry name" value="2,3-Dihydroxybiphenyl 1,2-Dioxygenase, domain 1"/>
    <property type="match status" value="1"/>
</dbReference>
<name>A0A1X7N2I5_9HYPH</name>
<evidence type="ECO:0000313" key="2">
    <source>
        <dbReference type="Proteomes" id="UP000193083"/>
    </source>
</evidence>
<keyword evidence="1" id="KW-0223">Dioxygenase</keyword>
<dbReference type="RefSeq" id="WP_085463221.1">
    <property type="nucleotide sequence ID" value="NZ_FXBL01000004.1"/>
</dbReference>
<reference evidence="1 2" key="1">
    <citation type="submission" date="2017-04" db="EMBL/GenBank/DDBJ databases">
        <authorList>
            <person name="Afonso C.L."/>
            <person name="Miller P.J."/>
            <person name="Scott M.A."/>
            <person name="Spackman E."/>
            <person name="Goraichik I."/>
            <person name="Dimitrov K.M."/>
            <person name="Suarez D.L."/>
            <person name="Swayne D.E."/>
        </authorList>
    </citation>
    <scope>NUCLEOTIDE SEQUENCE [LARGE SCALE GENOMIC DNA]</scope>
    <source>
        <strain evidence="1 2">B5P</strain>
    </source>
</reference>
<dbReference type="EMBL" id="FXBL01000004">
    <property type="protein sequence ID" value="SMH30887.1"/>
    <property type="molecule type" value="Genomic_DNA"/>
</dbReference>
<keyword evidence="1" id="KW-0560">Oxidoreductase</keyword>
<protein>
    <submittedName>
        <fullName evidence="1">Glyoxalase/Bleomycin resistance protein/Dioxygenase superfamily protein</fullName>
    </submittedName>
</protein>
<accession>A0A1X7N2I5</accession>
<dbReference type="Pfam" id="PF13669">
    <property type="entry name" value="Glyoxalase_4"/>
    <property type="match status" value="1"/>
</dbReference>
<dbReference type="Proteomes" id="UP000193083">
    <property type="component" value="Unassembled WGS sequence"/>
</dbReference>
<dbReference type="InterPro" id="IPR029068">
    <property type="entry name" value="Glyas_Bleomycin-R_OHBP_Dase"/>
</dbReference>
<proteinExistence type="predicted"/>
<dbReference type="SUPFAM" id="SSF54593">
    <property type="entry name" value="Glyoxalase/Bleomycin resistance protein/Dihydroxybiphenyl dioxygenase"/>
    <property type="match status" value="1"/>
</dbReference>
<organism evidence="1 2">
    <name type="scientific">Mesorhizobium australicum</name>
    <dbReference type="NCBI Taxonomy" id="536018"/>
    <lineage>
        <taxon>Bacteria</taxon>
        <taxon>Pseudomonadati</taxon>
        <taxon>Pseudomonadota</taxon>
        <taxon>Alphaproteobacteria</taxon>
        <taxon>Hyphomicrobiales</taxon>
        <taxon>Phyllobacteriaceae</taxon>
        <taxon>Mesorhizobium</taxon>
    </lineage>
</organism>
<dbReference type="OrthoDB" id="9792173at2"/>
<gene>
    <name evidence="1" type="ORF">SAMN02982922_1097</name>
</gene>